<reference evidence="5" key="1">
    <citation type="submission" date="2020-04" db="EMBL/GenBank/DDBJ databases">
        <title>Genome Assembly and Annotation of Botryosphaeria dothidea sdau 11-99, a Latent Pathogen of Apple Fruit Ring Rot in China.</title>
        <authorList>
            <person name="Yu C."/>
            <person name="Diao Y."/>
            <person name="Lu Q."/>
            <person name="Zhao J."/>
            <person name="Cui S."/>
            <person name="Peng C."/>
            <person name="He B."/>
            <person name="Liu H."/>
        </authorList>
    </citation>
    <scope>NUCLEOTIDE SEQUENCE [LARGE SCALE GENOMIC DNA]</scope>
    <source>
        <strain evidence="5">Sdau11-99</strain>
    </source>
</reference>
<dbReference type="PANTHER" id="PTHR47706">
    <property type="entry name" value="NMRA-LIKE FAMILY PROTEIN"/>
    <property type="match status" value="1"/>
</dbReference>
<evidence type="ECO:0000256" key="1">
    <source>
        <dbReference type="ARBA" id="ARBA00005725"/>
    </source>
</evidence>
<dbReference type="Proteomes" id="UP000572817">
    <property type="component" value="Unassembled WGS sequence"/>
</dbReference>
<dbReference type="InterPro" id="IPR008030">
    <property type="entry name" value="NmrA-like"/>
</dbReference>
<dbReference type="Gene3D" id="3.90.25.10">
    <property type="entry name" value="UDP-galactose 4-epimerase, domain 1"/>
    <property type="match status" value="1"/>
</dbReference>
<dbReference type="Pfam" id="PF05368">
    <property type="entry name" value="NmrA"/>
    <property type="match status" value="1"/>
</dbReference>
<evidence type="ECO:0000313" key="5">
    <source>
        <dbReference type="EMBL" id="KAF4302886.1"/>
    </source>
</evidence>
<comment type="caution">
    <text evidence="5">The sequence shown here is derived from an EMBL/GenBank/DDBJ whole genome shotgun (WGS) entry which is preliminary data.</text>
</comment>
<sequence>MVKVAVAGFGEVGREIVDAILAEGQHEVTVLSRRNAPDSIPHALNWVKVDYQDKENLVDVLRGVHTVLSFIVVHQDVGNESQKNLIDASIKAGVKRFAPSEWSLYVIDDFPFYGGKAVIREYLKEVNKARKVLEYCSFVPGVFMDYLGPPEKLSKNLSHTQQFMDFKNCRAILPEDSDATVSFTTVGDVSKLVTKALSYEGEWPAVGGIACNKITLSELLELGEKIRGRKFSVERVKLDDLKAGKLKTSWIPSADHPAIAPEQLRAAAEMFTTYSLLSIHRGDLDLPDQWNRLLPDFQYVSLEDFLRNSWEKEF</sequence>
<dbReference type="AlphaFoldDB" id="A0A8H4IKJ2"/>
<evidence type="ECO:0000256" key="2">
    <source>
        <dbReference type="ARBA" id="ARBA00022857"/>
    </source>
</evidence>
<dbReference type="SUPFAM" id="SSF51735">
    <property type="entry name" value="NAD(P)-binding Rossmann-fold domains"/>
    <property type="match status" value="1"/>
</dbReference>
<dbReference type="OrthoDB" id="10000533at2759"/>
<keyword evidence="6" id="KW-1185">Reference proteome</keyword>
<gene>
    <name evidence="5" type="ORF">GTA08_BOTSDO09063</name>
</gene>
<keyword evidence="2" id="KW-0521">NADP</keyword>
<dbReference type="InterPro" id="IPR036291">
    <property type="entry name" value="NAD(P)-bd_dom_sf"/>
</dbReference>
<dbReference type="Gene3D" id="3.40.50.720">
    <property type="entry name" value="NAD(P)-binding Rossmann-like Domain"/>
    <property type="match status" value="1"/>
</dbReference>
<evidence type="ECO:0000313" key="6">
    <source>
        <dbReference type="Proteomes" id="UP000572817"/>
    </source>
</evidence>
<organism evidence="5 6">
    <name type="scientific">Botryosphaeria dothidea</name>
    <dbReference type="NCBI Taxonomy" id="55169"/>
    <lineage>
        <taxon>Eukaryota</taxon>
        <taxon>Fungi</taxon>
        <taxon>Dikarya</taxon>
        <taxon>Ascomycota</taxon>
        <taxon>Pezizomycotina</taxon>
        <taxon>Dothideomycetes</taxon>
        <taxon>Dothideomycetes incertae sedis</taxon>
        <taxon>Botryosphaeriales</taxon>
        <taxon>Botryosphaeriaceae</taxon>
        <taxon>Botryosphaeria</taxon>
    </lineage>
</organism>
<protein>
    <recommendedName>
        <fullName evidence="4">NmrA-like domain-containing protein</fullName>
    </recommendedName>
</protein>
<dbReference type="PANTHER" id="PTHR47706:SF4">
    <property type="entry name" value="NMRA-LIKE DOMAIN-CONTAINING PROTEIN"/>
    <property type="match status" value="1"/>
</dbReference>
<dbReference type="InterPro" id="IPR051609">
    <property type="entry name" value="NmrA/Isoflavone_reductase-like"/>
</dbReference>
<evidence type="ECO:0000259" key="4">
    <source>
        <dbReference type="Pfam" id="PF05368"/>
    </source>
</evidence>
<comment type="similarity">
    <text evidence="1">Belongs to the NmrA-type oxidoreductase family. Isoflavone reductase subfamily.</text>
</comment>
<evidence type="ECO:0000256" key="3">
    <source>
        <dbReference type="ARBA" id="ARBA00023002"/>
    </source>
</evidence>
<dbReference type="EMBL" id="WWBZ02000062">
    <property type="protein sequence ID" value="KAF4302886.1"/>
    <property type="molecule type" value="Genomic_DNA"/>
</dbReference>
<name>A0A8H4IKJ2_9PEZI</name>
<dbReference type="GO" id="GO:0016491">
    <property type="term" value="F:oxidoreductase activity"/>
    <property type="evidence" value="ECO:0007669"/>
    <property type="project" value="UniProtKB-KW"/>
</dbReference>
<accession>A0A8H4IKJ2</accession>
<keyword evidence="3" id="KW-0560">Oxidoreductase</keyword>
<proteinExistence type="inferred from homology"/>
<feature type="domain" description="NmrA-like" evidence="4">
    <location>
        <begin position="8"/>
        <end position="271"/>
    </location>
</feature>